<reference evidence="1" key="1">
    <citation type="journal article" date="2019" name="Sci. Rep.">
        <title>Draft genome of Tanacetum cinerariifolium, the natural source of mosquito coil.</title>
        <authorList>
            <person name="Yamashiro T."/>
            <person name="Shiraishi A."/>
            <person name="Satake H."/>
            <person name="Nakayama K."/>
        </authorList>
    </citation>
    <scope>NUCLEOTIDE SEQUENCE</scope>
</reference>
<proteinExistence type="predicted"/>
<feature type="non-terminal residue" evidence="1">
    <location>
        <position position="1"/>
    </location>
</feature>
<name>A0A699T1T6_TANCI</name>
<evidence type="ECO:0000313" key="1">
    <source>
        <dbReference type="EMBL" id="GFD03349.1"/>
    </source>
</evidence>
<sequence length="168" mass="18804">AYDTIAANDGVLQYKYLILSFNLITHEFKEVNLPVSIANMVASFISISKLNESLVVSAYTDDVNGLVHGVWMMGEEGDVMTSFTKLFNIKTHDESVSRVLGFTMSGEPIMETQEEFTWYGTFKIYKPCSEQINYLGINGSPGSFFIHPYTETLLLVDHSDCCIISNDS</sequence>
<accession>A0A699T1T6</accession>
<protein>
    <submittedName>
        <fullName evidence="1">Uncharacterized protein</fullName>
    </submittedName>
</protein>
<dbReference type="EMBL" id="BKCJ011204364">
    <property type="protein sequence ID" value="GFD03349.1"/>
    <property type="molecule type" value="Genomic_DNA"/>
</dbReference>
<gene>
    <name evidence="1" type="ORF">Tci_875318</name>
</gene>
<dbReference type="AlphaFoldDB" id="A0A699T1T6"/>
<comment type="caution">
    <text evidence="1">The sequence shown here is derived from an EMBL/GenBank/DDBJ whole genome shotgun (WGS) entry which is preliminary data.</text>
</comment>
<organism evidence="1">
    <name type="scientific">Tanacetum cinerariifolium</name>
    <name type="common">Dalmatian daisy</name>
    <name type="synonym">Chrysanthemum cinerariifolium</name>
    <dbReference type="NCBI Taxonomy" id="118510"/>
    <lineage>
        <taxon>Eukaryota</taxon>
        <taxon>Viridiplantae</taxon>
        <taxon>Streptophyta</taxon>
        <taxon>Embryophyta</taxon>
        <taxon>Tracheophyta</taxon>
        <taxon>Spermatophyta</taxon>
        <taxon>Magnoliopsida</taxon>
        <taxon>eudicotyledons</taxon>
        <taxon>Gunneridae</taxon>
        <taxon>Pentapetalae</taxon>
        <taxon>asterids</taxon>
        <taxon>campanulids</taxon>
        <taxon>Asterales</taxon>
        <taxon>Asteraceae</taxon>
        <taxon>Asteroideae</taxon>
        <taxon>Anthemideae</taxon>
        <taxon>Anthemidinae</taxon>
        <taxon>Tanacetum</taxon>
    </lineage>
</organism>